<evidence type="ECO:0000256" key="1">
    <source>
        <dbReference type="SAM" id="Coils"/>
    </source>
</evidence>
<feature type="region of interest" description="Disordered" evidence="2">
    <location>
        <begin position="357"/>
        <end position="426"/>
    </location>
</feature>
<name>A0A6A6PXX9_9PEZI</name>
<feature type="region of interest" description="Disordered" evidence="2">
    <location>
        <begin position="297"/>
        <end position="328"/>
    </location>
</feature>
<feature type="coiled-coil region" evidence="1">
    <location>
        <begin position="29"/>
        <end position="78"/>
    </location>
</feature>
<dbReference type="Proteomes" id="UP000799767">
    <property type="component" value="Unassembled WGS sequence"/>
</dbReference>
<feature type="compositionally biased region" description="Basic residues" evidence="2">
    <location>
        <begin position="135"/>
        <end position="144"/>
    </location>
</feature>
<accession>A0A6A6PXX9</accession>
<gene>
    <name evidence="3" type="ORF">BDY17DRAFT_351799</name>
</gene>
<reference evidence="3" key="1">
    <citation type="journal article" date="2020" name="Stud. Mycol.">
        <title>101 Dothideomycetes genomes: a test case for predicting lifestyles and emergence of pathogens.</title>
        <authorList>
            <person name="Haridas S."/>
            <person name="Albert R."/>
            <person name="Binder M."/>
            <person name="Bloem J."/>
            <person name="Labutti K."/>
            <person name="Salamov A."/>
            <person name="Andreopoulos B."/>
            <person name="Baker S."/>
            <person name="Barry K."/>
            <person name="Bills G."/>
            <person name="Bluhm B."/>
            <person name="Cannon C."/>
            <person name="Castanera R."/>
            <person name="Culley D."/>
            <person name="Daum C."/>
            <person name="Ezra D."/>
            <person name="Gonzalez J."/>
            <person name="Henrissat B."/>
            <person name="Kuo A."/>
            <person name="Liang C."/>
            <person name="Lipzen A."/>
            <person name="Lutzoni F."/>
            <person name="Magnuson J."/>
            <person name="Mondo S."/>
            <person name="Nolan M."/>
            <person name="Ohm R."/>
            <person name="Pangilinan J."/>
            <person name="Park H.-J."/>
            <person name="Ramirez L."/>
            <person name="Alfaro M."/>
            <person name="Sun H."/>
            <person name="Tritt A."/>
            <person name="Yoshinaga Y."/>
            <person name="Zwiers L.-H."/>
            <person name="Turgeon B."/>
            <person name="Goodwin S."/>
            <person name="Spatafora J."/>
            <person name="Crous P."/>
            <person name="Grigoriev I."/>
        </authorList>
    </citation>
    <scope>NUCLEOTIDE SEQUENCE</scope>
    <source>
        <strain evidence="3">CBS 113389</strain>
    </source>
</reference>
<dbReference type="RefSeq" id="XP_033591529.1">
    <property type="nucleotide sequence ID" value="XM_033738212.1"/>
</dbReference>
<protein>
    <submittedName>
        <fullName evidence="3">Uncharacterized protein</fullName>
    </submittedName>
</protein>
<feature type="compositionally biased region" description="Acidic residues" evidence="2">
    <location>
        <begin position="299"/>
        <end position="326"/>
    </location>
</feature>
<evidence type="ECO:0000313" key="4">
    <source>
        <dbReference type="Proteomes" id="UP000799767"/>
    </source>
</evidence>
<keyword evidence="4" id="KW-1185">Reference proteome</keyword>
<feature type="compositionally biased region" description="Basic and acidic residues" evidence="2">
    <location>
        <begin position="386"/>
        <end position="399"/>
    </location>
</feature>
<proteinExistence type="predicted"/>
<organism evidence="3 4">
    <name type="scientific">Neohortaea acidophila</name>
    <dbReference type="NCBI Taxonomy" id="245834"/>
    <lineage>
        <taxon>Eukaryota</taxon>
        <taxon>Fungi</taxon>
        <taxon>Dikarya</taxon>
        <taxon>Ascomycota</taxon>
        <taxon>Pezizomycotina</taxon>
        <taxon>Dothideomycetes</taxon>
        <taxon>Dothideomycetidae</taxon>
        <taxon>Mycosphaerellales</taxon>
        <taxon>Teratosphaeriaceae</taxon>
        <taxon>Neohortaea</taxon>
    </lineage>
</organism>
<dbReference type="GeneID" id="54479214"/>
<feature type="compositionally biased region" description="Basic and acidic residues" evidence="2">
    <location>
        <begin position="97"/>
        <end position="111"/>
    </location>
</feature>
<dbReference type="EMBL" id="MU001633">
    <property type="protein sequence ID" value="KAF2484960.1"/>
    <property type="molecule type" value="Genomic_DNA"/>
</dbReference>
<feature type="compositionally biased region" description="Polar residues" evidence="2">
    <location>
        <begin position="358"/>
        <end position="368"/>
    </location>
</feature>
<evidence type="ECO:0000256" key="2">
    <source>
        <dbReference type="SAM" id="MobiDB-lite"/>
    </source>
</evidence>
<feature type="compositionally biased region" description="Polar residues" evidence="2">
    <location>
        <begin position="86"/>
        <end position="96"/>
    </location>
</feature>
<feature type="region of interest" description="Disordered" evidence="2">
    <location>
        <begin position="86"/>
        <end position="181"/>
    </location>
</feature>
<keyword evidence="1" id="KW-0175">Coiled coil</keyword>
<sequence>MPILLNMDEQYQQFRSIMDGISTSLQRWARQEQEVLNDTEAKVAKAKADIEKANAVKLDNIRKQIALLQQQKKDETRMFLQSQGETVVGDQTTVTSKQEDEADIKPKKDVAATKSANKTALQKPEKAVKPTASKPKNRVAKSARHSSGERRKPAKAPSAKRPSLPTPKTKPIPASQLPTDQVKPFSAISDAFPTIVRSADNDAWIELRCYICGTNTKKSGEPLRGGHGFVLHLKAKHPEFHPAGAEKWHQSHVQKTCCYHRLSAEEAQGILDRTPGAYLVPAVKPSGTEQTAIATLEGHDDDGDDDDDDDDDFHDDDENNSDLDDDLPLRLAHSARYDDDDDDDDVVVIKPRYMRQPLTHSTQASTPSEKVYLGARKSAPSLPPKRSLEKDEAELDSRKAAKTAATPPRDEPNGGLTVDGSLNGIA</sequence>
<evidence type="ECO:0000313" key="3">
    <source>
        <dbReference type="EMBL" id="KAF2484960.1"/>
    </source>
</evidence>
<dbReference type="AlphaFoldDB" id="A0A6A6PXX9"/>